<sequence>MYISNVYQLCISAMYISYVYQLRISAYSCISYVYQPIVVSQYRRYVYQHLKLYLKLCLKFYLIVSHVQFSHSQYVYQLYKSAYIIHEEQSGKKEFLLSLNTIQSSHLPGIPSTKAIPMNAVHIRNIFLGDIAFHFPFKAELS</sequence>
<accession>A0A9D4KVG8</accession>
<dbReference type="AlphaFoldDB" id="A0A9D4KVG8"/>
<organism evidence="1 2">
    <name type="scientific">Dreissena polymorpha</name>
    <name type="common">Zebra mussel</name>
    <name type="synonym">Mytilus polymorpha</name>
    <dbReference type="NCBI Taxonomy" id="45954"/>
    <lineage>
        <taxon>Eukaryota</taxon>
        <taxon>Metazoa</taxon>
        <taxon>Spiralia</taxon>
        <taxon>Lophotrochozoa</taxon>
        <taxon>Mollusca</taxon>
        <taxon>Bivalvia</taxon>
        <taxon>Autobranchia</taxon>
        <taxon>Heteroconchia</taxon>
        <taxon>Euheterodonta</taxon>
        <taxon>Imparidentia</taxon>
        <taxon>Neoheterodontei</taxon>
        <taxon>Myida</taxon>
        <taxon>Dreissenoidea</taxon>
        <taxon>Dreissenidae</taxon>
        <taxon>Dreissena</taxon>
    </lineage>
</organism>
<evidence type="ECO:0000313" key="1">
    <source>
        <dbReference type="EMBL" id="KAH3846877.1"/>
    </source>
</evidence>
<reference evidence="1" key="2">
    <citation type="submission" date="2020-11" db="EMBL/GenBank/DDBJ databases">
        <authorList>
            <person name="McCartney M.A."/>
            <person name="Auch B."/>
            <person name="Kono T."/>
            <person name="Mallez S."/>
            <person name="Becker A."/>
            <person name="Gohl D.M."/>
            <person name="Silverstein K.A.T."/>
            <person name="Koren S."/>
            <person name="Bechman K.B."/>
            <person name="Herman A."/>
            <person name="Abrahante J.E."/>
            <person name="Garbe J."/>
        </authorList>
    </citation>
    <scope>NUCLEOTIDE SEQUENCE</scope>
    <source>
        <strain evidence="1">Duluth1</strain>
        <tissue evidence="1">Whole animal</tissue>
    </source>
</reference>
<protein>
    <submittedName>
        <fullName evidence="1">Uncharacterized protein</fullName>
    </submittedName>
</protein>
<reference evidence="1" key="1">
    <citation type="journal article" date="2019" name="bioRxiv">
        <title>The Genome of the Zebra Mussel, Dreissena polymorpha: A Resource for Invasive Species Research.</title>
        <authorList>
            <person name="McCartney M.A."/>
            <person name="Auch B."/>
            <person name="Kono T."/>
            <person name="Mallez S."/>
            <person name="Zhang Y."/>
            <person name="Obille A."/>
            <person name="Becker A."/>
            <person name="Abrahante J.E."/>
            <person name="Garbe J."/>
            <person name="Badalamenti J.P."/>
            <person name="Herman A."/>
            <person name="Mangelson H."/>
            <person name="Liachko I."/>
            <person name="Sullivan S."/>
            <person name="Sone E.D."/>
            <person name="Koren S."/>
            <person name="Silverstein K.A.T."/>
            <person name="Beckman K.B."/>
            <person name="Gohl D.M."/>
        </authorList>
    </citation>
    <scope>NUCLEOTIDE SEQUENCE</scope>
    <source>
        <strain evidence="1">Duluth1</strain>
        <tissue evidence="1">Whole animal</tissue>
    </source>
</reference>
<dbReference type="EMBL" id="JAIWYP010000003">
    <property type="protein sequence ID" value="KAH3846877.1"/>
    <property type="molecule type" value="Genomic_DNA"/>
</dbReference>
<evidence type="ECO:0000313" key="2">
    <source>
        <dbReference type="Proteomes" id="UP000828390"/>
    </source>
</evidence>
<comment type="caution">
    <text evidence="1">The sequence shown here is derived from an EMBL/GenBank/DDBJ whole genome shotgun (WGS) entry which is preliminary data.</text>
</comment>
<keyword evidence="2" id="KW-1185">Reference proteome</keyword>
<proteinExistence type="predicted"/>
<dbReference type="Proteomes" id="UP000828390">
    <property type="component" value="Unassembled WGS sequence"/>
</dbReference>
<gene>
    <name evidence="1" type="ORF">DPMN_089184</name>
</gene>
<name>A0A9D4KVG8_DREPO</name>